<dbReference type="EMBL" id="AWUE01009367">
    <property type="protein sequence ID" value="OMP12431.1"/>
    <property type="molecule type" value="Genomic_DNA"/>
</dbReference>
<evidence type="ECO:0000313" key="2">
    <source>
        <dbReference type="Proteomes" id="UP000187203"/>
    </source>
</evidence>
<protein>
    <submittedName>
        <fullName evidence="1">Uncharacterized protein</fullName>
    </submittedName>
</protein>
<evidence type="ECO:0000313" key="1">
    <source>
        <dbReference type="EMBL" id="OMP12431.1"/>
    </source>
</evidence>
<keyword evidence="2" id="KW-1185">Reference proteome</keyword>
<gene>
    <name evidence="1" type="ORF">COLO4_03222</name>
</gene>
<accession>A0A1R3KZB0</accession>
<comment type="caution">
    <text evidence="1">The sequence shown here is derived from an EMBL/GenBank/DDBJ whole genome shotgun (WGS) entry which is preliminary data.</text>
</comment>
<organism evidence="1 2">
    <name type="scientific">Corchorus olitorius</name>
    <dbReference type="NCBI Taxonomy" id="93759"/>
    <lineage>
        <taxon>Eukaryota</taxon>
        <taxon>Viridiplantae</taxon>
        <taxon>Streptophyta</taxon>
        <taxon>Embryophyta</taxon>
        <taxon>Tracheophyta</taxon>
        <taxon>Spermatophyta</taxon>
        <taxon>Magnoliopsida</taxon>
        <taxon>eudicotyledons</taxon>
        <taxon>Gunneridae</taxon>
        <taxon>Pentapetalae</taxon>
        <taxon>rosids</taxon>
        <taxon>malvids</taxon>
        <taxon>Malvales</taxon>
        <taxon>Malvaceae</taxon>
        <taxon>Grewioideae</taxon>
        <taxon>Apeibeae</taxon>
        <taxon>Corchorus</taxon>
    </lineage>
</organism>
<dbReference type="OrthoDB" id="1000334at2759"/>
<proteinExistence type="predicted"/>
<sequence>MYFERPRGEASFVLFVVRTISNSRVSSFSPINSFNWQKLFYDGGSPCCDGGGWPMISLSERFKKHIRSQCSDCLIVQLLARSIS</sequence>
<dbReference type="Proteomes" id="UP000187203">
    <property type="component" value="Unassembled WGS sequence"/>
</dbReference>
<dbReference type="AlphaFoldDB" id="A0A1R3KZB0"/>
<reference evidence="2" key="1">
    <citation type="submission" date="2013-09" db="EMBL/GenBank/DDBJ databases">
        <title>Corchorus olitorius genome sequencing.</title>
        <authorList>
            <person name="Alam M."/>
            <person name="Haque M.S."/>
            <person name="Islam M.S."/>
            <person name="Emdad E.M."/>
            <person name="Islam M.M."/>
            <person name="Ahmed B."/>
            <person name="Halim A."/>
            <person name="Hossen Q.M.M."/>
            <person name="Hossain M.Z."/>
            <person name="Ahmed R."/>
            <person name="Khan M.M."/>
            <person name="Islam R."/>
            <person name="Rashid M.M."/>
            <person name="Khan S.A."/>
            <person name="Rahman M.S."/>
            <person name="Alam M."/>
            <person name="Yahiya A.S."/>
            <person name="Khan M.S."/>
            <person name="Azam M.S."/>
            <person name="Haque T."/>
            <person name="Lashkar M.Z.H."/>
            <person name="Akhand A.I."/>
            <person name="Morshed G."/>
            <person name="Roy S."/>
            <person name="Uddin K.S."/>
            <person name="Rabeya T."/>
            <person name="Hossain A.S."/>
            <person name="Chowdhury A."/>
            <person name="Snigdha A.R."/>
            <person name="Mortoza M.S."/>
            <person name="Matin S.A."/>
            <person name="Hoque S.M.E."/>
            <person name="Islam M.K."/>
            <person name="Roy D.K."/>
            <person name="Haider R."/>
            <person name="Moosa M.M."/>
            <person name="Elias S.M."/>
            <person name="Hasan A.M."/>
            <person name="Jahan S."/>
            <person name="Shafiuddin M."/>
            <person name="Mahmood N."/>
            <person name="Shommy N.S."/>
        </authorList>
    </citation>
    <scope>NUCLEOTIDE SEQUENCE [LARGE SCALE GENOMIC DNA]</scope>
    <source>
        <strain evidence="2">cv. O-4</strain>
    </source>
</reference>
<name>A0A1R3KZB0_9ROSI</name>